<dbReference type="OrthoDB" id="4459764at2759"/>
<feature type="chain" id="PRO_5016456937" description="Apple domain-containing protein" evidence="2">
    <location>
        <begin position="23"/>
        <end position="353"/>
    </location>
</feature>
<feature type="signal peptide" evidence="2">
    <location>
        <begin position="1"/>
        <end position="22"/>
    </location>
</feature>
<feature type="region of interest" description="Disordered" evidence="1">
    <location>
        <begin position="166"/>
        <end position="205"/>
    </location>
</feature>
<dbReference type="Proteomes" id="UP000247647">
    <property type="component" value="Unassembled WGS sequence"/>
</dbReference>
<dbReference type="EMBL" id="KZ821462">
    <property type="protein sequence ID" value="PYH33781.1"/>
    <property type="molecule type" value="Genomic_DNA"/>
</dbReference>
<proteinExistence type="predicted"/>
<evidence type="ECO:0000256" key="2">
    <source>
        <dbReference type="SAM" id="SignalP"/>
    </source>
</evidence>
<reference evidence="3" key="1">
    <citation type="submission" date="2016-12" db="EMBL/GenBank/DDBJ databases">
        <title>The genomes of Aspergillus section Nigri reveals drivers in fungal speciation.</title>
        <authorList>
            <consortium name="DOE Joint Genome Institute"/>
            <person name="Vesth T.C."/>
            <person name="Nybo J."/>
            <person name="Theobald S."/>
            <person name="Brandl J."/>
            <person name="Frisvad J.C."/>
            <person name="Nielsen K.F."/>
            <person name="Lyhne E.K."/>
            <person name="Kogle M.E."/>
            <person name="Kuo A."/>
            <person name="Riley R."/>
            <person name="Clum A."/>
            <person name="Nolan M."/>
            <person name="Lipzen A."/>
            <person name="Salamov A."/>
            <person name="Henrissat B."/>
            <person name="Wiebenga A."/>
            <person name="De Vries R.P."/>
            <person name="Grigoriev I.V."/>
            <person name="Mortensen U.H."/>
            <person name="Andersen M.R."/>
            <person name="Baker S.E."/>
        </authorList>
    </citation>
    <scope>NUCLEOTIDE SEQUENCE [LARGE SCALE GENOMIC DNA]</scope>
    <source>
        <strain evidence="3">CBS 115656</strain>
    </source>
</reference>
<accession>A0A318YH04</accession>
<evidence type="ECO:0000313" key="4">
    <source>
        <dbReference type="Proteomes" id="UP000247647"/>
    </source>
</evidence>
<evidence type="ECO:0008006" key="5">
    <source>
        <dbReference type="Google" id="ProtNLM"/>
    </source>
</evidence>
<dbReference type="GeneID" id="37129823"/>
<gene>
    <name evidence="3" type="ORF">BO87DRAFT_426524</name>
</gene>
<feature type="compositionally biased region" description="Gly residues" evidence="1">
    <location>
        <begin position="177"/>
        <end position="197"/>
    </location>
</feature>
<evidence type="ECO:0000256" key="1">
    <source>
        <dbReference type="SAM" id="MobiDB-lite"/>
    </source>
</evidence>
<evidence type="ECO:0000313" key="3">
    <source>
        <dbReference type="EMBL" id="PYH33781.1"/>
    </source>
</evidence>
<sequence length="353" mass="38730">MSPKTSIITTYLLALLASLIAAQTVREHLDRFCPSRNGQEVQLEERLFVTYHCGKAPEDWGLLESYPAAMDPEACSRACVASSTCKGSLYSAQPANRRAPCFLYSGATEPVLEEMDRVLWMSYRKVSPLDPVDCKEELELVGELEDKVSGLQSEMEQLKKDLEACQASSGGEEGDGGDNGGGEEGGENAGNDGGSGTGPNDAVCARNDENVFSNESRRWELHTDRYTRYGTGANNDLGRDSPYFNIAECIHQCSQIPKCRMVYFHIGLRTCFFATRPRTLSGRAPNYDAAWALGSYNDAVAMHGAAVAVKACPHSKCFILLEGLEFGSYQTRIFKRLPHSLVNVVTESNEGYE</sequence>
<organism evidence="3 4">
    <name type="scientific">Aspergillus neoniger (strain CBS 115656)</name>
    <dbReference type="NCBI Taxonomy" id="1448310"/>
    <lineage>
        <taxon>Eukaryota</taxon>
        <taxon>Fungi</taxon>
        <taxon>Dikarya</taxon>
        <taxon>Ascomycota</taxon>
        <taxon>Pezizomycotina</taxon>
        <taxon>Eurotiomycetes</taxon>
        <taxon>Eurotiomycetidae</taxon>
        <taxon>Eurotiales</taxon>
        <taxon>Aspergillaceae</taxon>
        <taxon>Aspergillus</taxon>
        <taxon>Aspergillus subgen. Circumdati</taxon>
    </lineage>
</organism>
<name>A0A318YH04_ASPNB</name>
<keyword evidence="4" id="KW-1185">Reference proteome</keyword>
<dbReference type="AlphaFoldDB" id="A0A318YH04"/>
<dbReference type="RefSeq" id="XP_025479259.1">
    <property type="nucleotide sequence ID" value="XM_025627367.1"/>
</dbReference>
<protein>
    <recommendedName>
        <fullName evidence="5">Apple domain-containing protein</fullName>
    </recommendedName>
</protein>
<keyword evidence="2" id="KW-0732">Signal</keyword>